<evidence type="ECO:0000256" key="1">
    <source>
        <dbReference type="SAM" id="Phobius"/>
    </source>
</evidence>
<accession>A0A8X6QXG0</accession>
<evidence type="ECO:0000313" key="2">
    <source>
        <dbReference type="EMBL" id="GFU50417.1"/>
    </source>
</evidence>
<dbReference type="EMBL" id="BMAW01037917">
    <property type="protein sequence ID" value="GFU50417.1"/>
    <property type="molecule type" value="Genomic_DNA"/>
</dbReference>
<organism evidence="2 3">
    <name type="scientific">Nephila pilipes</name>
    <name type="common">Giant wood spider</name>
    <name type="synonym">Nephila maculata</name>
    <dbReference type="NCBI Taxonomy" id="299642"/>
    <lineage>
        <taxon>Eukaryota</taxon>
        <taxon>Metazoa</taxon>
        <taxon>Ecdysozoa</taxon>
        <taxon>Arthropoda</taxon>
        <taxon>Chelicerata</taxon>
        <taxon>Arachnida</taxon>
        <taxon>Araneae</taxon>
        <taxon>Araneomorphae</taxon>
        <taxon>Entelegynae</taxon>
        <taxon>Araneoidea</taxon>
        <taxon>Nephilidae</taxon>
        <taxon>Nephila</taxon>
    </lineage>
</organism>
<keyword evidence="1" id="KW-0812">Transmembrane</keyword>
<evidence type="ECO:0000313" key="3">
    <source>
        <dbReference type="Proteomes" id="UP000887013"/>
    </source>
</evidence>
<name>A0A8X6QXG0_NEPPI</name>
<reference evidence="2" key="1">
    <citation type="submission" date="2020-08" db="EMBL/GenBank/DDBJ databases">
        <title>Multicomponent nature underlies the extraordinary mechanical properties of spider dragline silk.</title>
        <authorList>
            <person name="Kono N."/>
            <person name="Nakamura H."/>
            <person name="Mori M."/>
            <person name="Yoshida Y."/>
            <person name="Ohtoshi R."/>
            <person name="Malay A.D."/>
            <person name="Moran D.A.P."/>
            <person name="Tomita M."/>
            <person name="Numata K."/>
            <person name="Arakawa K."/>
        </authorList>
    </citation>
    <scope>NUCLEOTIDE SEQUENCE</scope>
</reference>
<keyword evidence="3" id="KW-1185">Reference proteome</keyword>
<keyword evidence="1" id="KW-1133">Transmembrane helix</keyword>
<sequence>MFAKKYIRFINLYPQQTIIASRETNRTQGWAEAFRMFIFYLFLPFKKTFSVLYCVVFFISRLQSKTFRRKIWKPHSEIELQRLREQNCPSEWIAVQPPYVERSKTVEVDSKETRE</sequence>
<feature type="transmembrane region" description="Helical" evidence="1">
    <location>
        <begin position="37"/>
        <end position="60"/>
    </location>
</feature>
<dbReference type="Proteomes" id="UP000887013">
    <property type="component" value="Unassembled WGS sequence"/>
</dbReference>
<dbReference type="AlphaFoldDB" id="A0A8X6QXG0"/>
<gene>
    <name evidence="2" type="ORF">NPIL_294891</name>
</gene>
<proteinExistence type="predicted"/>
<comment type="caution">
    <text evidence="2">The sequence shown here is derived from an EMBL/GenBank/DDBJ whole genome shotgun (WGS) entry which is preliminary data.</text>
</comment>
<protein>
    <submittedName>
        <fullName evidence="2">Uncharacterized protein</fullName>
    </submittedName>
</protein>
<keyword evidence="1" id="KW-0472">Membrane</keyword>